<accession>A0ABD3SE60</accession>
<dbReference type="InterPro" id="IPR005502">
    <property type="entry name" value="Ribosyl_crysJ1"/>
</dbReference>
<dbReference type="Gene3D" id="1.10.4080.10">
    <property type="entry name" value="ADP-ribosylation/Crystallin J1"/>
    <property type="match status" value="1"/>
</dbReference>
<dbReference type="Pfam" id="PF03747">
    <property type="entry name" value="ADP_ribosyl_GH"/>
    <property type="match status" value="1"/>
</dbReference>
<dbReference type="InterPro" id="IPR036705">
    <property type="entry name" value="Ribosyl_crysJ1_sf"/>
</dbReference>
<protein>
    <submittedName>
        <fullName evidence="2">Uncharacterized protein</fullName>
    </submittedName>
</protein>
<evidence type="ECO:0000313" key="2">
    <source>
        <dbReference type="EMBL" id="KAL3822803.1"/>
    </source>
</evidence>
<dbReference type="InterPro" id="IPR050792">
    <property type="entry name" value="ADP-ribosylglycohydrolase"/>
</dbReference>
<comment type="caution">
    <text evidence="2">The sequence shown here is derived from an EMBL/GenBank/DDBJ whole genome shotgun (WGS) entry which is preliminary data.</text>
</comment>
<dbReference type="EMBL" id="JALLPB020000054">
    <property type="protein sequence ID" value="KAL3822803.1"/>
    <property type="molecule type" value="Genomic_DNA"/>
</dbReference>
<keyword evidence="1" id="KW-1133">Transmembrane helix</keyword>
<dbReference type="AlphaFoldDB" id="A0ABD3SE60"/>
<organism evidence="2 3">
    <name type="scientific">Cyclostephanos tholiformis</name>
    <dbReference type="NCBI Taxonomy" id="382380"/>
    <lineage>
        <taxon>Eukaryota</taxon>
        <taxon>Sar</taxon>
        <taxon>Stramenopiles</taxon>
        <taxon>Ochrophyta</taxon>
        <taxon>Bacillariophyta</taxon>
        <taxon>Coscinodiscophyceae</taxon>
        <taxon>Thalassiosirophycidae</taxon>
        <taxon>Stephanodiscales</taxon>
        <taxon>Stephanodiscaceae</taxon>
        <taxon>Cyclostephanos</taxon>
    </lineage>
</organism>
<dbReference type="SUPFAM" id="SSF101478">
    <property type="entry name" value="ADP-ribosylglycohydrolase"/>
    <property type="match status" value="1"/>
</dbReference>
<dbReference type="PANTHER" id="PTHR16222:SF34">
    <property type="entry name" value="ADP-RIBOSYLGLYCOHYDROLASE"/>
    <property type="match status" value="1"/>
</dbReference>
<feature type="transmembrane region" description="Helical" evidence="1">
    <location>
        <begin position="12"/>
        <end position="33"/>
    </location>
</feature>
<name>A0ABD3SE60_9STRA</name>
<reference evidence="2 3" key="1">
    <citation type="submission" date="2024-10" db="EMBL/GenBank/DDBJ databases">
        <title>Updated reference genomes for cyclostephanoid diatoms.</title>
        <authorList>
            <person name="Roberts W.R."/>
            <person name="Alverson A.J."/>
        </authorList>
    </citation>
    <scope>NUCLEOTIDE SEQUENCE [LARGE SCALE GENOMIC DNA]</scope>
    <source>
        <strain evidence="2 3">AJA228-03</strain>
    </source>
</reference>
<sequence>MLPPSFREFRVIISVLFIIRVYLVFCVILNPTVSIAMSINLTSQVVESRLRAALWGMFSGDALAAPSHWYYGGFPQIQSDYGRDGIVGYTKPVMNMPGSILNKSDPNGGGRLSYGGNGPGSKHISIIGDVINHGKLQFWDPKKSIHYHATLQAGENTLEMQIARVLMRSIVANDGRFDDDHFRQAYIDFMTREGSHNDTYASTCHRMFFANLIFHKKDPKDCPDNDGHNVDAIDGLVLPSITALAETARQLSMSGSDGLHLSEEGRIAIQQASVRTAAVTRSSKVLAKASEAWADLVSAALIMPTGTDDTENNMMQPIYNVAMKLKFGKPQPNRRDQMSACYLSQSLPPTLDMLCKYTRPSYLNDGGGGIWKALLANANIGGENVHRAACLGVILGARVGDANLPDGLKSGLYEKQALEEEIDLFVSAVMQKTASNNRS</sequence>
<keyword evidence="1" id="KW-0812">Transmembrane</keyword>
<gene>
    <name evidence="2" type="ORF">ACHAXA_005968</name>
</gene>
<evidence type="ECO:0000313" key="3">
    <source>
        <dbReference type="Proteomes" id="UP001530377"/>
    </source>
</evidence>
<evidence type="ECO:0000256" key="1">
    <source>
        <dbReference type="SAM" id="Phobius"/>
    </source>
</evidence>
<dbReference type="PANTHER" id="PTHR16222">
    <property type="entry name" value="ADP-RIBOSYLGLYCOHYDROLASE"/>
    <property type="match status" value="1"/>
</dbReference>
<proteinExistence type="predicted"/>
<dbReference type="Proteomes" id="UP001530377">
    <property type="component" value="Unassembled WGS sequence"/>
</dbReference>
<keyword evidence="1" id="KW-0472">Membrane</keyword>
<keyword evidence="3" id="KW-1185">Reference proteome</keyword>